<evidence type="ECO:0008006" key="7">
    <source>
        <dbReference type="Google" id="ProtNLM"/>
    </source>
</evidence>
<accession>A0A0E3WED8</accession>
<name>A0A0E3WED8_MYCLN</name>
<dbReference type="InterPro" id="IPR025734">
    <property type="entry name" value="EspG"/>
</dbReference>
<evidence type="ECO:0000256" key="4">
    <source>
        <dbReference type="ARBA" id="ARBA00023186"/>
    </source>
</evidence>
<dbReference type="AlphaFoldDB" id="A0A0E3WED8"/>
<dbReference type="OrthoDB" id="4525561at2"/>
<dbReference type="Proteomes" id="UP000199251">
    <property type="component" value="Unassembled WGS sequence"/>
</dbReference>
<gene>
    <name evidence="5" type="ORF">BN1232_06299</name>
</gene>
<keyword evidence="4" id="KW-0143">Chaperone</keyword>
<evidence type="ECO:0000256" key="3">
    <source>
        <dbReference type="ARBA" id="ARBA00022490"/>
    </source>
</evidence>
<dbReference type="STRING" id="141349.BN1232_06299"/>
<keyword evidence="3" id="KW-0963">Cytoplasm</keyword>
<evidence type="ECO:0000313" key="5">
    <source>
        <dbReference type="EMBL" id="CQD24632.1"/>
    </source>
</evidence>
<comment type="similarity">
    <text evidence="2">Belongs to the EspG family.</text>
</comment>
<sequence length="313" mass="33039">MTETGTAVTARLSTTSEGLWLAAALCGVAQLPPALKIRPIGAVQATIADHPGMEVLKEAGILRGGEVDPSVSSWVRTLGRPDVEIDVTITRPETRPDRLEGPPVVFAAPEDPIEAAEALAQWYAARPAQRVVTLCRRDNAWVAAARLWRPGQDTSDEVVVSPLGKREIAHVVVDTLGPAEPAQFHGINSEATVLNTVLGAWQANPAIDVIAGLVEVGLSVPQARLVEAVADRGTTRAVIAAAEFSISGPARAPMAVTVADTLVGRVVVSNSIGPDGRQWTTLLPGADHAIHTAVLELLETLPSGRRWATHQRT</sequence>
<dbReference type="EMBL" id="CTEE01000003">
    <property type="protein sequence ID" value="CQD24632.1"/>
    <property type="molecule type" value="Genomic_DNA"/>
</dbReference>
<dbReference type="GO" id="GO:0005737">
    <property type="term" value="C:cytoplasm"/>
    <property type="evidence" value="ECO:0007669"/>
    <property type="project" value="UniProtKB-SubCell"/>
</dbReference>
<evidence type="ECO:0000313" key="6">
    <source>
        <dbReference type="Proteomes" id="UP000199251"/>
    </source>
</evidence>
<reference evidence="5 6" key="1">
    <citation type="submission" date="2015-03" db="EMBL/GenBank/DDBJ databases">
        <authorList>
            <person name="Urmite Genomes"/>
        </authorList>
    </citation>
    <scope>NUCLEOTIDE SEQUENCE [LARGE SCALE GENOMIC DNA]</scope>
    <source>
        <strain evidence="5 6">CSUR P1491</strain>
    </source>
</reference>
<evidence type="ECO:0000256" key="2">
    <source>
        <dbReference type="ARBA" id="ARBA00006411"/>
    </source>
</evidence>
<comment type="subcellular location">
    <subcellularLocation>
        <location evidence="1">Cytoplasm</location>
    </subcellularLocation>
</comment>
<dbReference type="Pfam" id="PF14011">
    <property type="entry name" value="ESX-1_EspG"/>
    <property type="match status" value="1"/>
</dbReference>
<evidence type="ECO:0000256" key="1">
    <source>
        <dbReference type="ARBA" id="ARBA00004496"/>
    </source>
</evidence>
<protein>
    <recommendedName>
        <fullName evidence="7">ESX secretion-associated protein EspG</fullName>
    </recommendedName>
</protein>
<proteinExistence type="inferred from homology"/>
<organism evidence="5 6">
    <name type="scientific">Mycobacterium lentiflavum</name>
    <dbReference type="NCBI Taxonomy" id="141349"/>
    <lineage>
        <taxon>Bacteria</taxon>
        <taxon>Bacillati</taxon>
        <taxon>Actinomycetota</taxon>
        <taxon>Actinomycetes</taxon>
        <taxon>Mycobacteriales</taxon>
        <taxon>Mycobacteriaceae</taxon>
        <taxon>Mycobacterium</taxon>
        <taxon>Mycobacterium simiae complex</taxon>
    </lineage>
</organism>